<name>A0ABW8CCJ7_9ACTN</name>
<protein>
    <submittedName>
        <fullName evidence="2">Uncharacterized protein</fullName>
    </submittedName>
</protein>
<dbReference type="Proteomes" id="UP001614394">
    <property type="component" value="Unassembled WGS sequence"/>
</dbReference>
<comment type="caution">
    <text evidence="2">The sequence shown here is derived from an EMBL/GenBank/DDBJ whole genome shotgun (WGS) entry which is preliminary data.</text>
</comment>
<feature type="region of interest" description="Disordered" evidence="1">
    <location>
        <begin position="1"/>
        <end position="26"/>
    </location>
</feature>
<evidence type="ECO:0000313" key="3">
    <source>
        <dbReference type="Proteomes" id="UP001614394"/>
    </source>
</evidence>
<dbReference type="EMBL" id="JBITYG010000007">
    <property type="protein sequence ID" value="MFI9103557.1"/>
    <property type="molecule type" value="Genomic_DNA"/>
</dbReference>
<feature type="compositionally biased region" description="Basic and acidic residues" evidence="1">
    <location>
        <begin position="8"/>
        <end position="23"/>
    </location>
</feature>
<organism evidence="2 3">
    <name type="scientific">Streptomyces fildesensis</name>
    <dbReference type="NCBI Taxonomy" id="375757"/>
    <lineage>
        <taxon>Bacteria</taxon>
        <taxon>Bacillati</taxon>
        <taxon>Actinomycetota</taxon>
        <taxon>Actinomycetes</taxon>
        <taxon>Kitasatosporales</taxon>
        <taxon>Streptomycetaceae</taxon>
        <taxon>Streptomyces</taxon>
    </lineage>
</organism>
<dbReference type="RefSeq" id="WP_399652763.1">
    <property type="nucleotide sequence ID" value="NZ_JBITYG010000007.1"/>
</dbReference>
<accession>A0ABW8CCJ7</accession>
<sequence length="153" mass="16837">MADGIADGSRDADGSGGGERTELRISVTGTHNRHLDLEALQEWLDTSSSLKEARDRGEFTVVRRASRDQRDSMAGEILQDIILVVVGEAVRPVAESAWRSALTWVRNRRRLADRREEPRVTLDGGDLGPGRDIRLDSDQNPDTSGATDEVEEA</sequence>
<keyword evidence="3" id="KW-1185">Reference proteome</keyword>
<feature type="region of interest" description="Disordered" evidence="1">
    <location>
        <begin position="120"/>
        <end position="153"/>
    </location>
</feature>
<gene>
    <name evidence="2" type="ORF">ACIGXA_23825</name>
</gene>
<proteinExistence type="predicted"/>
<evidence type="ECO:0000313" key="2">
    <source>
        <dbReference type="EMBL" id="MFI9103557.1"/>
    </source>
</evidence>
<evidence type="ECO:0000256" key="1">
    <source>
        <dbReference type="SAM" id="MobiDB-lite"/>
    </source>
</evidence>
<reference evidence="2 3" key="1">
    <citation type="submission" date="2024-10" db="EMBL/GenBank/DDBJ databases">
        <title>The Natural Products Discovery Center: Release of the First 8490 Sequenced Strains for Exploring Actinobacteria Biosynthetic Diversity.</title>
        <authorList>
            <person name="Kalkreuter E."/>
            <person name="Kautsar S.A."/>
            <person name="Yang D."/>
            <person name="Bader C.D."/>
            <person name="Teijaro C.N."/>
            <person name="Fluegel L."/>
            <person name="Davis C.M."/>
            <person name="Simpson J.R."/>
            <person name="Lauterbach L."/>
            <person name="Steele A.D."/>
            <person name="Gui C."/>
            <person name="Meng S."/>
            <person name="Li G."/>
            <person name="Viehrig K."/>
            <person name="Ye F."/>
            <person name="Su P."/>
            <person name="Kiefer A.F."/>
            <person name="Nichols A."/>
            <person name="Cepeda A.J."/>
            <person name="Yan W."/>
            <person name="Fan B."/>
            <person name="Jiang Y."/>
            <person name="Adhikari A."/>
            <person name="Zheng C.-J."/>
            <person name="Schuster L."/>
            <person name="Cowan T.M."/>
            <person name="Smanski M.J."/>
            <person name="Chevrette M.G."/>
            <person name="De Carvalho L.P.S."/>
            <person name="Shen B."/>
        </authorList>
    </citation>
    <scope>NUCLEOTIDE SEQUENCE [LARGE SCALE GENOMIC DNA]</scope>
    <source>
        <strain evidence="2 3">NPDC053399</strain>
    </source>
</reference>